<keyword evidence="1" id="KW-0472">Membrane</keyword>
<feature type="transmembrane region" description="Helical" evidence="1">
    <location>
        <begin position="20"/>
        <end position="44"/>
    </location>
</feature>
<evidence type="ECO:0000259" key="2">
    <source>
        <dbReference type="Pfam" id="PF00174"/>
    </source>
</evidence>
<dbReference type="InterPro" id="IPR036374">
    <property type="entry name" value="OxRdtase_Mopterin-bd_sf"/>
</dbReference>
<feature type="domain" description="Oxidoreductase molybdopterin-binding" evidence="2">
    <location>
        <begin position="242"/>
        <end position="378"/>
    </location>
</feature>
<evidence type="ECO:0000256" key="1">
    <source>
        <dbReference type="SAM" id="Phobius"/>
    </source>
</evidence>
<organism evidence="3 4">
    <name type="scientific">Nocardioides abyssi</name>
    <dbReference type="NCBI Taxonomy" id="3058370"/>
    <lineage>
        <taxon>Bacteria</taxon>
        <taxon>Bacillati</taxon>
        <taxon>Actinomycetota</taxon>
        <taxon>Actinomycetes</taxon>
        <taxon>Propionibacteriales</taxon>
        <taxon>Nocardioidaceae</taxon>
        <taxon>Nocardioides</taxon>
    </lineage>
</organism>
<protein>
    <submittedName>
        <fullName evidence="3">Molybdopterin-dependent oxidoreductase</fullName>
    </submittedName>
</protein>
<feature type="transmembrane region" description="Helical" evidence="1">
    <location>
        <begin position="64"/>
        <end position="82"/>
    </location>
</feature>
<gene>
    <name evidence="3" type="ORF">QWY29_09870</name>
</gene>
<dbReference type="Proteomes" id="UP001168537">
    <property type="component" value="Unassembled WGS sequence"/>
</dbReference>
<dbReference type="Pfam" id="PF00174">
    <property type="entry name" value="Oxidored_molyb"/>
    <property type="match status" value="1"/>
</dbReference>
<dbReference type="PANTHER" id="PTHR43032:SF2">
    <property type="entry name" value="BLL0505 PROTEIN"/>
    <property type="match status" value="1"/>
</dbReference>
<proteinExistence type="predicted"/>
<feature type="transmembrane region" description="Helical" evidence="1">
    <location>
        <begin position="145"/>
        <end position="167"/>
    </location>
</feature>
<sequence>MRVRVPAPEDFTSRLHGPALAARVGPALGVCFAICFLTGLLSHYAQEPSQPIPFPTSPAWGYRLTQGLHVVTGTAAVPLLLVKLWTVYPRLLDRPGRLDVRHLLVTALERLSILVLVASAVFLLATGLANSAQWYPWSFSFRTSHYAVAWVAVGSLVLHVGVKLAVVREELRRPLEREERPSVLSRRGLLRSTWLAAGVAALATAGQSVPWLRDVSVLGVRSGGGPQDLPVNKSAAAARVTPAATAPGWALTVTHGDRSVRLTREELLALEQRTEELPIACVEGWSASGTWTGVRVRDLLDRVGAPRGSDVVVRSLQESGPFRTTVLQGGFADDDRTLVALALGGEPLALDHGYPARLIAPNRPGVLQTKWLDRLEVQA</sequence>
<evidence type="ECO:0000313" key="3">
    <source>
        <dbReference type="EMBL" id="MDN4161655.1"/>
    </source>
</evidence>
<dbReference type="CDD" id="cd00321">
    <property type="entry name" value="SO_family_Moco"/>
    <property type="match status" value="1"/>
</dbReference>
<dbReference type="SUPFAM" id="SSF56524">
    <property type="entry name" value="Oxidoreductase molybdopterin-binding domain"/>
    <property type="match status" value="1"/>
</dbReference>
<dbReference type="SUPFAM" id="SSF81342">
    <property type="entry name" value="Transmembrane di-heme cytochromes"/>
    <property type="match status" value="1"/>
</dbReference>
<evidence type="ECO:0000313" key="4">
    <source>
        <dbReference type="Proteomes" id="UP001168537"/>
    </source>
</evidence>
<dbReference type="Gene3D" id="3.90.420.10">
    <property type="entry name" value="Oxidoreductase, molybdopterin-binding domain"/>
    <property type="match status" value="1"/>
</dbReference>
<accession>A0ABT8EU10</accession>
<dbReference type="RefSeq" id="WP_300960555.1">
    <property type="nucleotide sequence ID" value="NZ_JAUHJR010000003.1"/>
</dbReference>
<dbReference type="InterPro" id="IPR000572">
    <property type="entry name" value="OxRdtase_Mopterin-bd_dom"/>
</dbReference>
<dbReference type="EMBL" id="JAUHJR010000003">
    <property type="protein sequence ID" value="MDN4161655.1"/>
    <property type="molecule type" value="Genomic_DNA"/>
</dbReference>
<keyword evidence="4" id="KW-1185">Reference proteome</keyword>
<feature type="transmembrane region" description="Helical" evidence="1">
    <location>
        <begin position="103"/>
        <end position="125"/>
    </location>
</feature>
<name>A0ABT8EU10_9ACTN</name>
<keyword evidence="1" id="KW-0812">Transmembrane</keyword>
<dbReference type="InterPro" id="IPR016174">
    <property type="entry name" value="Di-haem_cyt_TM"/>
</dbReference>
<reference evidence="3" key="1">
    <citation type="submission" date="2023-06" db="EMBL/GenBank/DDBJ databases">
        <title>Draft genome sequence of Nocardioides sp. SOB72.</title>
        <authorList>
            <person name="Zhang G."/>
        </authorList>
    </citation>
    <scope>NUCLEOTIDE SEQUENCE</scope>
    <source>
        <strain evidence="3">SOB72</strain>
    </source>
</reference>
<comment type="caution">
    <text evidence="3">The sequence shown here is derived from an EMBL/GenBank/DDBJ whole genome shotgun (WGS) entry which is preliminary data.</text>
</comment>
<dbReference type="PANTHER" id="PTHR43032">
    <property type="entry name" value="PROTEIN-METHIONINE-SULFOXIDE REDUCTASE"/>
    <property type="match status" value="1"/>
</dbReference>
<keyword evidence="1" id="KW-1133">Transmembrane helix</keyword>